<gene>
    <name evidence="1" type="ORF">PMAYCL1PPCAC_14136</name>
</gene>
<keyword evidence="2" id="KW-1185">Reference proteome</keyword>
<reference evidence="2" key="1">
    <citation type="submission" date="2022-10" db="EMBL/GenBank/DDBJ databases">
        <title>Genome assembly of Pristionchus species.</title>
        <authorList>
            <person name="Yoshida K."/>
            <person name="Sommer R.J."/>
        </authorList>
    </citation>
    <scope>NUCLEOTIDE SEQUENCE [LARGE SCALE GENOMIC DNA]</scope>
    <source>
        <strain evidence="2">RS5460</strain>
    </source>
</reference>
<organism evidence="1 2">
    <name type="scientific">Pristionchus mayeri</name>
    <dbReference type="NCBI Taxonomy" id="1317129"/>
    <lineage>
        <taxon>Eukaryota</taxon>
        <taxon>Metazoa</taxon>
        <taxon>Ecdysozoa</taxon>
        <taxon>Nematoda</taxon>
        <taxon>Chromadorea</taxon>
        <taxon>Rhabditida</taxon>
        <taxon>Rhabditina</taxon>
        <taxon>Diplogasteromorpha</taxon>
        <taxon>Diplogasteroidea</taxon>
        <taxon>Neodiplogasteridae</taxon>
        <taxon>Pristionchus</taxon>
    </lineage>
</organism>
<name>A0AAN5CHF2_9BILA</name>
<dbReference type="Proteomes" id="UP001328107">
    <property type="component" value="Unassembled WGS sequence"/>
</dbReference>
<dbReference type="PANTHER" id="PTHR31664:SF4">
    <property type="entry name" value="DUF4440 DOMAIN-CONTAINING PROTEIN"/>
    <property type="match status" value="1"/>
</dbReference>
<comment type="caution">
    <text evidence="1">The sequence shown here is derived from an EMBL/GenBank/DDBJ whole genome shotgun (WGS) entry which is preliminary data.</text>
</comment>
<accession>A0AAN5CHF2</accession>
<proteinExistence type="predicted"/>
<sequence length="144" mass="15835">TRGCHGAHCPEKPVCEAGRLSCREARRIVYDLSEKINLYFGENDQVAISELYSEDCVIVDKQTGSANFGKAGVIATNTALAKGQAMVWTTTNKVLDLASSHFVITGHGALFVHADNATYSGPFKQVLQKYGNEWLLTYEMFDLV</sequence>
<dbReference type="Gene3D" id="3.10.450.50">
    <property type="match status" value="1"/>
</dbReference>
<dbReference type="AlphaFoldDB" id="A0AAN5CHF2"/>
<dbReference type="PANTHER" id="PTHR31664">
    <property type="entry name" value="PROTEIN CBG16427"/>
    <property type="match status" value="1"/>
</dbReference>
<feature type="non-terminal residue" evidence="1">
    <location>
        <position position="1"/>
    </location>
</feature>
<protein>
    <submittedName>
        <fullName evidence="1">Uncharacterized protein</fullName>
    </submittedName>
</protein>
<evidence type="ECO:0000313" key="2">
    <source>
        <dbReference type="Proteomes" id="UP001328107"/>
    </source>
</evidence>
<dbReference type="InterPro" id="IPR032710">
    <property type="entry name" value="NTF2-like_dom_sf"/>
</dbReference>
<dbReference type="SUPFAM" id="SSF54427">
    <property type="entry name" value="NTF2-like"/>
    <property type="match status" value="1"/>
</dbReference>
<dbReference type="EMBL" id="BTRK01000003">
    <property type="protein sequence ID" value="GMR43941.1"/>
    <property type="molecule type" value="Genomic_DNA"/>
</dbReference>
<evidence type="ECO:0000313" key="1">
    <source>
        <dbReference type="EMBL" id="GMR43941.1"/>
    </source>
</evidence>